<dbReference type="InterPro" id="IPR006202">
    <property type="entry name" value="Neur_chan_lig-bd"/>
</dbReference>
<dbReference type="InterPro" id="IPR038050">
    <property type="entry name" value="Neuro_actylchol_rec"/>
</dbReference>
<evidence type="ECO:0000256" key="11">
    <source>
        <dbReference type="ARBA" id="ARBA00023286"/>
    </source>
</evidence>
<dbReference type="EMBL" id="CAUEEQ010015927">
    <property type="protein sequence ID" value="CAJ0939776.1"/>
    <property type="molecule type" value="Genomic_DNA"/>
</dbReference>
<evidence type="ECO:0000313" key="21">
    <source>
        <dbReference type="EMBL" id="CAJ0939776.1"/>
    </source>
</evidence>
<dbReference type="Pfam" id="PF02932">
    <property type="entry name" value="Neur_chan_memb"/>
    <property type="match status" value="1"/>
</dbReference>
<evidence type="ECO:0000256" key="2">
    <source>
        <dbReference type="ARBA" id="ARBA00022475"/>
    </source>
</evidence>
<comment type="catalytic activity">
    <reaction evidence="14">
        <text>K(+)(in) = K(+)(out)</text>
        <dbReference type="Rhea" id="RHEA:29463"/>
        <dbReference type="ChEBI" id="CHEBI:29103"/>
    </reaction>
</comment>
<dbReference type="PROSITE" id="PS00236">
    <property type="entry name" value="NEUROTR_ION_CHANNEL"/>
    <property type="match status" value="1"/>
</dbReference>
<keyword evidence="22" id="KW-1185">Reference proteome</keyword>
<dbReference type="SUPFAM" id="SSF90112">
    <property type="entry name" value="Neurotransmitter-gated ion-channel transmembrane pore"/>
    <property type="match status" value="1"/>
</dbReference>
<evidence type="ECO:0000256" key="13">
    <source>
        <dbReference type="ARBA" id="ARBA00034104"/>
    </source>
</evidence>
<feature type="domain" description="Neurotransmitter-gated ion-channel ligand-binding" evidence="19">
    <location>
        <begin position="39"/>
        <end position="235"/>
    </location>
</feature>
<keyword evidence="10" id="KW-0628">Postsynaptic cell membrane</keyword>
<comment type="function">
    <text evidence="17">Forms serotonin (5-hydroxytryptamine/5-HT3)-activated cation-selective channel complexes, which when activated cause fast, depolarizing responses in neurons.</text>
</comment>
<comment type="similarity">
    <text evidence="18">Belongs to the ligand-gated ion channel (TC 1.A.9) family.</text>
</comment>
<keyword evidence="2" id="KW-1003">Cell membrane</keyword>
<evidence type="ECO:0000256" key="10">
    <source>
        <dbReference type="ARBA" id="ARBA00023257"/>
    </source>
</evidence>
<comment type="catalytic activity">
    <reaction evidence="16">
        <text>Ca(2+)(in) = Ca(2+)(out)</text>
        <dbReference type="Rhea" id="RHEA:29671"/>
        <dbReference type="ChEBI" id="CHEBI:29108"/>
    </reaction>
</comment>
<keyword evidence="7 18" id="KW-0406">Ion transport</keyword>
<keyword evidence="8 18" id="KW-0472">Membrane</keyword>
<dbReference type="Pfam" id="PF02931">
    <property type="entry name" value="Neur_chan_LBD"/>
    <property type="match status" value="1"/>
</dbReference>
<protein>
    <recommendedName>
        <fullName evidence="23">5-hydroxytryptamine receptor 3A-like</fullName>
    </recommendedName>
</protein>
<keyword evidence="5 18" id="KW-1133">Transmembrane helix</keyword>
<organism evidence="21 22">
    <name type="scientific">Ranitomeya imitator</name>
    <name type="common">mimic poison frog</name>
    <dbReference type="NCBI Taxonomy" id="111125"/>
    <lineage>
        <taxon>Eukaryota</taxon>
        <taxon>Metazoa</taxon>
        <taxon>Chordata</taxon>
        <taxon>Craniata</taxon>
        <taxon>Vertebrata</taxon>
        <taxon>Euteleostomi</taxon>
        <taxon>Amphibia</taxon>
        <taxon>Batrachia</taxon>
        <taxon>Anura</taxon>
        <taxon>Neobatrachia</taxon>
        <taxon>Hyloidea</taxon>
        <taxon>Dendrobatidae</taxon>
        <taxon>Dendrobatinae</taxon>
        <taxon>Ranitomeya</taxon>
    </lineage>
</organism>
<comment type="caution">
    <text evidence="21">The sequence shown here is derived from an EMBL/GenBank/DDBJ whole genome shotgun (WGS) entry which is preliminary data.</text>
</comment>
<dbReference type="PANTHER" id="PTHR18945">
    <property type="entry name" value="NEUROTRANSMITTER GATED ION CHANNEL"/>
    <property type="match status" value="1"/>
</dbReference>
<evidence type="ECO:0000256" key="7">
    <source>
        <dbReference type="ARBA" id="ARBA00023065"/>
    </source>
</evidence>
<keyword evidence="4 18" id="KW-0732">Signal</keyword>
<dbReference type="InterPro" id="IPR049944">
    <property type="entry name" value="LGIC_TM_5-HT3"/>
</dbReference>
<reference evidence="21" key="1">
    <citation type="submission" date="2023-07" db="EMBL/GenBank/DDBJ databases">
        <authorList>
            <person name="Stuckert A."/>
        </authorList>
    </citation>
    <scope>NUCLEOTIDE SEQUENCE</scope>
</reference>
<evidence type="ECO:0000256" key="4">
    <source>
        <dbReference type="ARBA" id="ARBA00022729"/>
    </source>
</evidence>
<feature type="transmembrane region" description="Helical" evidence="18">
    <location>
        <begin position="438"/>
        <end position="459"/>
    </location>
</feature>
<gene>
    <name evidence="21" type="ORF">RIMI_LOCUS8137694</name>
</gene>
<dbReference type="SUPFAM" id="SSF63712">
    <property type="entry name" value="Nicotinic receptor ligand binding domain-like"/>
    <property type="match status" value="1"/>
</dbReference>
<dbReference type="Gene3D" id="1.20.58.390">
    <property type="entry name" value="Neurotransmitter-gated ion-channel transmembrane domain"/>
    <property type="match status" value="2"/>
</dbReference>
<keyword evidence="1 18" id="KW-0813">Transport</keyword>
<dbReference type="InterPro" id="IPR006029">
    <property type="entry name" value="Neurotrans-gated_channel_TM"/>
</dbReference>
<evidence type="ECO:0000256" key="18">
    <source>
        <dbReference type="RuleBase" id="RU000687"/>
    </source>
</evidence>
<evidence type="ECO:0000256" key="16">
    <source>
        <dbReference type="ARBA" id="ARBA00036634"/>
    </source>
</evidence>
<evidence type="ECO:0000256" key="17">
    <source>
        <dbReference type="ARBA" id="ARBA00037540"/>
    </source>
</evidence>
<dbReference type="CDD" id="cd19063">
    <property type="entry name" value="LGIC_TM_5-HT3"/>
    <property type="match status" value="1"/>
</dbReference>
<sequence length="460" mass="52324">MSLRGLIVPLTVILLGTCHCGNTCSYKNVLDNITNIPGSDVRPVKNWKDPTVVLIDLSLYTVINLDTSLQILTTYVWFNMEWKNEFLSWEPDDFCGIEKMLIPNNNFWLPDLYIYEMTESDNSSPVISYYTVSSDGTIKSSIPLRIISSCNLDIFKFPFDIQTCSLSFGPYIHTVKDIIMVAKSNSMQVYQNSYDIFVSKGDWFLLNITVENATFDTENEVYSEVIYKISIKRAPVVYIINLIIPACFLVILDIASMFIEIGTGERLGFKITVVLGFSVLLLILNNMLPTSDNPPVLGIFCCVCLAVMVVSIMGSIATSYMLMLSENQPNVPTWIKTWIMRRLARILFFKVKASRLDKLDSVESAEKDNKDYKKNGTCVSIEMTKMDSQKDARIPVEVKLLKRLLLEVLKIRQEMKLSKDQDDAMSDWLFSAMVVDRLVLIVYLLIVTIMFAVVIKVWAT</sequence>
<evidence type="ECO:0000256" key="6">
    <source>
        <dbReference type="ARBA" id="ARBA00023018"/>
    </source>
</evidence>
<evidence type="ECO:0008006" key="23">
    <source>
        <dbReference type="Google" id="ProtNLM"/>
    </source>
</evidence>
<keyword evidence="6" id="KW-0770">Synapse</keyword>
<keyword evidence="11" id="KW-1071">Ligand-gated ion channel</keyword>
<dbReference type="Proteomes" id="UP001176940">
    <property type="component" value="Unassembled WGS sequence"/>
</dbReference>
<dbReference type="Gene3D" id="2.70.170.10">
    <property type="entry name" value="Neurotransmitter-gated ion-channel ligand-binding domain"/>
    <property type="match status" value="1"/>
</dbReference>
<evidence type="ECO:0000313" key="22">
    <source>
        <dbReference type="Proteomes" id="UP001176940"/>
    </source>
</evidence>
<feature type="transmembrane region" description="Helical" evidence="18">
    <location>
        <begin position="296"/>
        <end position="322"/>
    </location>
</feature>
<dbReference type="InterPro" id="IPR036734">
    <property type="entry name" value="Neur_chan_lig-bd_sf"/>
</dbReference>
<feature type="transmembrane region" description="Helical" evidence="18">
    <location>
        <begin position="267"/>
        <end position="284"/>
    </location>
</feature>
<evidence type="ECO:0000256" key="14">
    <source>
        <dbReference type="ARBA" id="ARBA00034430"/>
    </source>
</evidence>
<feature type="signal peptide" evidence="18">
    <location>
        <begin position="1"/>
        <end position="20"/>
    </location>
</feature>
<dbReference type="InterPro" id="IPR036719">
    <property type="entry name" value="Neuro-gated_channel_TM_sf"/>
</dbReference>
<feature type="chain" id="PRO_5044988464" description="5-hydroxytryptamine receptor 3A-like" evidence="18">
    <location>
        <begin position="21"/>
        <end position="460"/>
    </location>
</feature>
<accession>A0ABN9LDX5</accession>
<evidence type="ECO:0000256" key="12">
    <source>
        <dbReference type="ARBA" id="ARBA00023303"/>
    </source>
</evidence>
<keyword evidence="3 18" id="KW-0812">Transmembrane</keyword>
<feature type="transmembrane region" description="Helical" evidence="18">
    <location>
        <begin position="236"/>
        <end position="255"/>
    </location>
</feature>
<evidence type="ECO:0000256" key="5">
    <source>
        <dbReference type="ARBA" id="ARBA00022989"/>
    </source>
</evidence>
<evidence type="ECO:0000256" key="15">
    <source>
        <dbReference type="ARBA" id="ARBA00036239"/>
    </source>
</evidence>
<evidence type="ECO:0000256" key="1">
    <source>
        <dbReference type="ARBA" id="ARBA00022448"/>
    </source>
</evidence>
<evidence type="ECO:0000259" key="19">
    <source>
        <dbReference type="Pfam" id="PF02931"/>
    </source>
</evidence>
<name>A0ABN9LDX5_9NEOB</name>
<proteinExistence type="inferred from homology"/>
<keyword evidence="9" id="KW-0675">Receptor</keyword>
<dbReference type="PRINTS" id="PR00252">
    <property type="entry name" value="NRIONCHANNEL"/>
</dbReference>
<evidence type="ECO:0000256" key="8">
    <source>
        <dbReference type="ARBA" id="ARBA00023136"/>
    </source>
</evidence>
<dbReference type="InterPro" id="IPR018000">
    <property type="entry name" value="Neurotransmitter_ion_chnl_CS"/>
</dbReference>
<evidence type="ECO:0000256" key="3">
    <source>
        <dbReference type="ARBA" id="ARBA00022692"/>
    </source>
</evidence>
<comment type="subcellular location">
    <subcellularLocation>
        <location evidence="13">Postsynaptic cell membrane</location>
        <topology evidence="13">Multi-pass membrane protein</topology>
    </subcellularLocation>
</comment>
<evidence type="ECO:0000256" key="9">
    <source>
        <dbReference type="ARBA" id="ARBA00023170"/>
    </source>
</evidence>
<feature type="domain" description="Neurotransmitter-gated ion-channel transmembrane" evidence="20">
    <location>
        <begin position="242"/>
        <end position="454"/>
    </location>
</feature>
<evidence type="ECO:0000259" key="20">
    <source>
        <dbReference type="Pfam" id="PF02932"/>
    </source>
</evidence>
<comment type="catalytic activity">
    <reaction evidence="15">
        <text>Na(+)(in) = Na(+)(out)</text>
        <dbReference type="Rhea" id="RHEA:34963"/>
        <dbReference type="ChEBI" id="CHEBI:29101"/>
    </reaction>
</comment>
<dbReference type="InterPro" id="IPR006201">
    <property type="entry name" value="Neur_channel"/>
</dbReference>
<keyword evidence="12 18" id="KW-0407">Ion channel</keyword>